<dbReference type="InterPro" id="IPR009003">
    <property type="entry name" value="Peptidase_S1_PA"/>
</dbReference>
<proteinExistence type="predicted"/>
<reference evidence="1 2" key="1">
    <citation type="journal article" date="2019" name="Extremophiles">
        <title>Biogeography of thermophiles and predominance of Thermus scotoductus in domestic water heaters.</title>
        <authorList>
            <person name="Wilpiszeski R.L."/>
            <person name="Zhang Z."/>
            <person name="House C.H."/>
        </authorList>
    </citation>
    <scope>NUCLEOTIDE SEQUENCE [LARGE SCALE GENOMIC DNA]</scope>
    <source>
        <strain evidence="1 2">38_S38</strain>
    </source>
</reference>
<protein>
    <submittedName>
        <fullName evidence="1">Serine protease</fullName>
    </submittedName>
</protein>
<dbReference type="GO" id="GO:0006508">
    <property type="term" value="P:proteolysis"/>
    <property type="evidence" value="ECO:0007669"/>
    <property type="project" value="UniProtKB-KW"/>
</dbReference>
<dbReference type="InterPro" id="IPR043504">
    <property type="entry name" value="Peptidase_S1_PA_chymotrypsin"/>
</dbReference>
<dbReference type="Proteomes" id="UP000288082">
    <property type="component" value="Unassembled WGS sequence"/>
</dbReference>
<evidence type="ECO:0000313" key="2">
    <source>
        <dbReference type="Proteomes" id="UP000288082"/>
    </source>
</evidence>
<gene>
    <name evidence="1" type="ORF">CSW50_10025</name>
</gene>
<dbReference type="GO" id="GO:0008233">
    <property type="term" value="F:peptidase activity"/>
    <property type="evidence" value="ECO:0007669"/>
    <property type="project" value="UniProtKB-KW"/>
</dbReference>
<dbReference type="AlphaFoldDB" id="A0A430R0L8"/>
<evidence type="ECO:0000313" key="1">
    <source>
        <dbReference type="EMBL" id="RTH00946.1"/>
    </source>
</evidence>
<keyword evidence="1" id="KW-0645">Protease</keyword>
<sequence>MRKAWGILLLLPLAGALYALWSQPVQLWGRPEKNVTWELAQAPPERLQEVYTRAHPAVLRIDGPEGSRGTGFFYREGLVLTAYHVVAEGGPYTLVLSNQKRATATLLGFAEP</sequence>
<organism evidence="1 2">
    <name type="scientific">Thermus scotoductus</name>
    <dbReference type="NCBI Taxonomy" id="37636"/>
    <lineage>
        <taxon>Bacteria</taxon>
        <taxon>Thermotogati</taxon>
        <taxon>Deinococcota</taxon>
        <taxon>Deinococci</taxon>
        <taxon>Thermales</taxon>
        <taxon>Thermaceae</taxon>
        <taxon>Thermus</taxon>
    </lineage>
</organism>
<feature type="non-terminal residue" evidence="1">
    <location>
        <position position="112"/>
    </location>
</feature>
<name>A0A430R0L8_THESC</name>
<dbReference type="SUPFAM" id="SSF50494">
    <property type="entry name" value="Trypsin-like serine proteases"/>
    <property type="match status" value="1"/>
</dbReference>
<dbReference type="Gene3D" id="2.40.10.10">
    <property type="entry name" value="Trypsin-like serine proteases"/>
    <property type="match status" value="1"/>
</dbReference>
<dbReference type="EMBL" id="PELM01000386">
    <property type="protein sequence ID" value="RTH00946.1"/>
    <property type="molecule type" value="Genomic_DNA"/>
</dbReference>
<accession>A0A430R0L8</accession>
<keyword evidence="1" id="KW-0378">Hydrolase</keyword>
<comment type="caution">
    <text evidence="1">The sequence shown here is derived from an EMBL/GenBank/DDBJ whole genome shotgun (WGS) entry which is preliminary data.</text>
</comment>